<sequence>MKLPNEVQAFLESKQFSKNTKANYLYDLRHLMAFFEDQELSDESLKLYKKSLGELSATAQRRKISSTNQYLSYLYQQKKIDSFFKMTQVAAAPSASNPRTVAEIQDFSSFYKPLTVTSPGHFLALVILEFGLNFSEIQQLRWEDFNWNFKVLTIEKSGIKRVLPIDDRFALMVKQINNADELFTKSRQFLYLELKKYTPITAKALREQYILRQVAEGKTIYELAQNLGLLTIYTLEKYYR</sequence>
<keyword evidence="2 4" id="KW-0238">DNA-binding</keyword>
<dbReference type="OrthoDB" id="2241487at2"/>
<evidence type="ECO:0000313" key="8">
    <source>
        <dbReference type="Proteomes" id="UP000245021"/>
    </source>
</evidence>
<evidence type="ECO:0000256" key="2">
    <source>
        <dbReference type="ARBA" id="ARBA00023125"/>
    </source>
</evidence>
<evidence type="ECO:0000259" key="5">
    <source>
        <dbReference type="PROSITE" id="PS51898"/>
    </source>
</evidence>
<dbReference type="Gene3D" id="1.10.150.130">
    <property type="match status" value="1"/>
</dbReference>
<dbReference type="PROSITE" id="PS51898">
    <property type="entry name" value="TYR_RECOMBINASE"/>
    <property type="match status" value="1"/>
</dbReference>
<evidence type="ECO:0000256" key="1">
    <source>
        <dbReference type="ARBA" id="ARBA00022908"/>
    </source>
</evidence>
<organism evidence="7 8">
    <name type="scientific">Lactococcus termiticola</name>
    <dbReference type="NCBI Taxonomy" id="2169526"/>
    <lineage>
        <taxon>Bacteria</taxon>
        <taxon>Bacillati</taxon>
        <taxon>Bacillota</taxon>
        <taxon>Bacilli</taxon>
        <taxon>Lactobacillales</taxon>
        <taxon>Streptococcaceae</taxon>
        <taxon>Lactococcus</taxon>
    </lineage>
</organism>
<dbReference type="InterPro" id="IPR010998">
    <property type="entry name" value="Integrase_recombinase_N"/>
</dbReference>
<dbReference type="NCBIfam" id="NF002685">
    <property type="entry name" value="PRK02436.1"/>
    <property type="match status" value="1"/>
</dbReference>
<dbReference type="InterPro" id="IPR002104">
    <property type="entry name" value="Integrase_catalytic"/>
</dbReference>
<keyword evidence="3" id="KW-0233">DNA recombination</keyword>
<dbReference type="PROSITE" id="PS51900">
    <property type="entry name" value="CB"/>
    <property type="match status" value="1"/>
</dbReference>
<evidence type="ECO:0000256" key="4">
    <source>
        <dbReference type="PROSITE-ProRule" id="PRU01248"/>
    </source>
</evidence>
<evidence type="ECO:0000259" key="6">
    <source>
        <dbReference type="PROSITE" id="PS51900"/>
    </source>
</evidence>
<dbReference type="GO" id="GO:0006310">
    <property type="term" value="P:DNA recombination"/>
    <property type="evidence" value="ECO:0007669"/>
    <property type="project" value="UniProtKB-KW"/>
</dbReference>
<accession>A0A2R5HGK3</accession>
<dbReference type="RefSeq" id="WP_109246151.1">
    <property type="nucleotide sequence ID" value="NZ_BFFO01000008.1"/>
</dbReference>
<dbReference type="AlphaFoldDB" id="A0A2R5HGK3"/>
<feature type="domain" description="Core-binding (CB)" evidence="6">
    <location>
        <begin position="1"/>
        <end position="75"/>
    </location>
</feature>
<dbReference type="GO" id="GO:0015074">
    <property type="term" value="P:DNA integration"/>
    <property type="evidence" value="ECO:0007669"/>
    <property type="project" value="UniProtKB-KW"/>
</dbReference>
<dbReference type="InterPro" id="IPR011010">
    <property type="entry name" value="DNA_brk_join_enz"/>
</dbReference>
<proteinExistence type="predicted"/>
<keyword evidence="8" id="KW-1185">Reference proteome</keyword>
<comment type="caution">
    <text evidence="7">The sequence shown here is derived from an EMBL/GenBank/DDBJ whole genome shotgun (WGS) entry which is preliminary data.</text>
</comment>
<dbReference type="SUPFAM" id="SSF56349">
    <property type="entry name" value="DNA breaking-rejoining enzymes"/>
    <property type="match status" value="1"/>
</dbReference>
<keyword evidence="1" id="KW-0229">DNA integration</keyword>
<gene>
    <name evidence="7" type="primary">xerD</name>
    <name evidence="7" type="ORF">NtB2_01331</name>
</gene>
<name>A0A2R5HGK3_9LACT</name>
<dbReference type="Gene3D" id="1.10.443.10">
    <property type="entry name" value="Intergrase catalytic core"/>
    <property type="match status" value="1"/>
</dbReference>
<dbReference type="InterPro" id="IPR044068">
    <property type="entry name" value="CB"/>
</dbReference>
<dbReference type="EMBL" id="BFFO01000008">
    <property type="protein sequence ID" value="GBG97193.1"/>
    <property type="molecule type" value="Genomic_DNA"/>
</dbReference>
<evidence type="ECO:0000256" key="3">
    <source>
        <dbReference type="ARBA" id="ARBA00023172"/>
    </source>
</evidence>
<reference evidence="7 8" key="1">
    <citation type="journal article" date="2018" name="Genome Announc.">
        <title>Draft Genome Sequence of Lactococcus sp. Strain NtB2 (JCM 32569), Isolated from the Gut of the Higher Termite Nasutitermes takasagoensis.</title>
        <authorList>
            <person name="Noda S."/>
            <person name="Aihara C."/>
            <person name="Yuki M."/>
            <person name="Ohkuma M."/>
        </authorList>
    </citation>
    <scope>NUCLEOTIDE SEQUENCE [LARGE SCALE GENOMIC DNA]</scope>
    <source>
        <strain evidence="7 8">NtB2</strain>
    </source>
</reference>
<dbReference type="Pfam" id="PF02899">
    <property type="entry name" value="Phage_int_SAM_1"/>
    <property type="match status" value="1"/>
</dbReference>
<dbReference type="InterPro" id="IPR013762">
    <property type="entry name" value="Integrase-like_cat_sf"/>
</dbReference>
<protein>
    <submittedName>
        <fullName evidence="7">Tyrosine recombinase XerD</fullName>
    </submittedName>
</protein>
<evidence type="ECO:0000313" key="7">
    <source>
        <dbReference type="EMBL" id="GBG97193.1"/>
    </source>
</evidence>
<dbReference type="InterPro" id="IPR004107">
    <property type="entry name" value="Integrase_SAM-like_N"/>
</dbReference>
<dbReference type="Proteomes" id="UP000245021">
    <property type="component" value="Unassembled WGS sequence"/>
</dbReference>
<dbReference type="GO" id="GO:0003677">
    <property type="term" value="F:DNA binding"/>
    <property type="evidence" value="ECO:0007669"/>
    <property type="project" value="UniProtKB-UniRule"/>
</dbReference>
<feature type="domain" description="Tyr recombinase" evidence="5">
    <location>
        <begin position="96"/>
        <end position="240"/>
    </location>
</feature>